<evidence type="ECO:0000259" key="8">
    <source>
        <dbReference type="Pfam" id="PF22451"/>
    </source>
</evidence>
<evidence type="ECO:0000256" key="2">
    <source>
        <dbReference type="ARBA" id="ARBA00023444"/>
    </source>
</evidence>
<dbReference type="Pfam" id="PF22451">
    <property type="entry name" value="NirdL-like_HTH"/>
    <property type="match status" value="1"/>
</dbReference>
<dbReference type="AlphaFoldDB" id="A0A5B8RE00"/>
<dbReference type="InterPro" id="IPR053953">
    <property type="entry name" value="NirdL-like_HTH"/>
</dbReference>
<comment type="similarity">
    <text evidence="3">Belongs to the Ahb/Nir family.</text>
</comment>
<dbReference type="PANTHER" id="PTHR43413:SF1">
    <property type="entry name" value="SIROHEME DECARBOXYLASE NIRL SUBUNIT"/>
    <property type="match status" value="1"/>
</dbReference>
<organism evidence="9">
    <name type="scientific">uncultured organism</name>
    <dbReference type="NCBI Taxonomy" id="155900"/>
    <lineage>
        <taxon>unclassified sequences</taxon>
        <taxon>environmental samples</taxon>
    </lineage>
</organism>
<evidence type="ECO:0000256" key="1">
    <source>
        <dbReference type="ARBA" id="ARBA00023239"/>
    </source>
</evidence>
<comment type="catalytic activity">
    <reaction evidence="5">
        <text>siroheme + 2 H(+) = 12,18-didecarboxysiroheme + 2 CO2</text>
        <dbReference type="Rhea" id="RHEA:19093"/>
        <dbReference type="ChEBI" id="CHEBI:15378"/>
        <dbReference type="ChEBI" id="CHEBI:16526"/>
        <dbReference type="ChEBI" id="CHEBI:60052"/>
        <dbReference type="ChEBI" id="CHEBI:140497"/>
        <dbReference type="EC" id="4.1.1.111"/>
    </reaction>
</comment>
<dbReference type="InterPro" id="IPR050684">
    <property type="entry name" value="HTH-Siroheme_Decarb"/>
</dbReference>
<accession>A0A5B8RE00</accession>
<feature type="domain" description="Siroheme decarboxylase NirL-like HTH" evidence="8">
    <location>
        <begin position="14"/>
        <end position="60"/>
    </location>
</feature>
<evidence type="ECO:0000313" key="9">
    <source>
        <dbReference type="EMBL" id="QEA05714.1"/>
    </source>
</evidence>
<name>A0A5B8RE00_9ZZZZ</name>
<sequence length="184" mass="20063">MTRGGDGHSPDALDRRIIAATQHGLPLCPRPYAEVAARVGTDEDEVIRRLAAMQAGGGIRRIAAVPQHYALGLRFNAMTVWDVPDTDVDRLGRDVGALEAVSHCYARPRHPPQWPYNLFAMVHGRDRDSVEARIREVAAVLGDHPRASAVLYSRRVLKKTGLRIPEPATNPASDPPPGGRPCSD</sequence>
<protein>
    <recommendedName>
        <fullName evidence="4">siroheme decarboxylase</fullName>
        <ecNumber evidence="4">4.1.1.111</ecNumber>
    </recommendedName>
</protein>
<dbReference type="EMBL" id="MN079108">
    <property type="protein sequence ID" value="QEA05714.1"/>
    <property type="molecule type" value="Genomic_DNA"/>
</dbReference>
<dbReference type="GO" id="GO:0016829">
    <property type="term" value="F:lyase activity"/>
    <property type="evidence" value="ECO:0007669"/>
    <property type="project" value="UniProtKB-KW"/>
</dbReference>
<evidence type="ECO:0000256" key="4">
    <source>
        <dbReference type="ARBA" id="ARBA00023471"/>
    </source>
</evidence>
<dbReference type="InterPro" id="IPR040523">
    <property type="entry name" value="AsnC_trans_reg2"/>
</dbReference>
<evidence type="ECO:0000256" key="5">
    <source>
        <dbReference type="ARBA" id="ARBA00048470"/>
    </source>
</evidence>
<evidence type="ECO:0000256" key="6">
    <source>
        <dbReference type="SAM" id="MobiDB-lite"/>
    </source>
</evidence>
<dbReference type="EC" id="4.1.1.111" evidence="4"/>
<dbReference type="PANTHER" id="PTHR43413">
    <property type="entry name" value="TRANSCRIPTIONAL REGULATOR, ASNC FAMILY"/>
    <property type="match status" value="1"/>
</dbReference>
<reference evidence="9" key="1">
    <citation type="submission" date="2019-06" db="EMBL/GenBank/DDBJ databases">
        <authorList>
            <person name="Murdoch R.W."/>
            <person name="Fathepure B."/>
        </authorList>
    </citation>
    <scope>NUCLEOTIDE SEQUENCE</scope>
</reference>
<feature type="domain" description="Siroheme decarboxylase AsnC-like ligand binding" evidence="7">
    <location>
        <begin position="71"/>
        <end position="158"/>
    </location>
</feature>
<dbReference type="Pfam" id="PF17805">
    <property type="entry name" value="AsnC_trans_reg2"/>
    <property type="match status" value="1"/>
</dbReference>
<feature type="compositionally biased region" description="Pro residues" evidence="6">
    <location>
        <begin position="173"/>
        <end position="184"/>
    </location>
</feature>
<evidence type="ECO:0000256" key="3">
    <source>
        <dbReference type="ARBA" id="ARBA00023457"/>
    </source>
</evidence>
<proteinExistence type="inferred from homology"/>
<comment type="pathway">
    <text evidence="2">Porphyrin-containing compound metabolism.</text>
</comment>
<evidence type="ECO:0000259" key="7">
    <source>
        <dbReference type="Pfam" id="PF17805"/>
    </source>
</evidence>
<gene>
    <name evidence="9" type="ORF">KBTEX_02038</name>
</gene>
<keyword evidence="1" id="KW-0456">Lyase</keyword>
<dbReference type="Gene3D" id="3.30.70.3460">
    <property type="match status" value="1"/>
</dbReference>
<feature type="region of interest" description="Disordered" evidence="6">
    <location>
        <begin position="162"/>
        <end position="184"/>
    </location>
</feature>